<name>A0A364K1C9_9BACL</name>
<evidence type="ECO:0000313" key="3">
    <source>
        <dbReference type="Proteomes" id="UP000251213"/>
    </source>
</evidence>
<feature type="domain" description="Transglutaminase-like" evidence="1">
    <location>
        <begin position="463"/>
        <end position="519"/>
    </location>
</feature>
<organism evidence="2 3">
    <name type="scientific">Thermoflavimicrobium daqui</name>
    <dbReference type="NCBI Taxonomy" id="2137476"/>
    <lineage>
        <taxon>Bacteria</taxon>
        <taxon>Bacillati</taxon>
        <taxon>Bacillota</taxon>
        <taxon>Bacilli</taxon>
        <taxon>Bacillales</taxon>
        <taxon>Thermoactinomycetaceae</taxon>
        <taxon>Thermoflavimicrobium</taxon>
    </lineage>
</organism>
<dbReference type="Proteomes" id="UP000251213">
    <property type="component" value="Unassembled WGS sequence"/>
</dbReference>
<dbReference type="PROSITE" id="PS51257">
    <property type="entry name" value="PROKAR_LIPOPROTEIN"/>
    <property type="match status" value="1"/>
</dbReference>
<dbReference type="Gene3D" id="3.10.620.30">
    <property type="match status" value="1"/>
</dbReference>
<dbReference type="EMBL" id="QJKK01000013">
    <property type="protein sequence ID" value="RAL21491.1"/>
    <property type="molecule type" value="Genomic_DNA"/>
</dbReference>
<dbReference type="GO" id="GO:0005737">
    <property type="term" value="C:cytoplasm"/>
    <property type="evidence" value="ECO:0007669"/>
    <property type="project" value="TreeGrafter"/>
</dbReference>
<protein>
    <submittedName>
        <fullName evidence="2">Transglutaminase</fullName>
    </submittedName>
</protein>
<sequence>MRKEKLVTSGLFLFFLVVLSLAACDYDWLRFGLPKPISSFEDLQAQTLNKRIPQRKIELSSYAKELGGSLTSPSYRQFAADAQVFVSGQIKAFKKRPNSYLWIQVNSLKPTMKGLPKSFDYYVPLRNGKFQQNIRLFAGIGEYRVIIRIADKQRYIPFASFYVKNVNPKIERDISYSQQVKQDQLKIAAPSSGYTIQDQFFTLAGKSSASNLMVQIHKDANVMRFPITVHKGEFSEQLPLLEGNGIYRIQVLLPDRSKKDGFVNGATLYIENKSKQEKIGIQFTELYKQRGILLSHPIEGYAQTRLTYRIAGKIDPKVSLARKTTHIVVQIDKGGTKATYFLPIRQNRFDGQIGLRFGMGMYDVVVFVPEITTQKNDYFRFYPIARFKVWNQTQKDLRDLMPSRGIESDHPIIKRLASRLTRGKRSDLEKAKAIFSYVAKNIHYDVRKLKNNSYAWDDSALKTLRLRKGVCQDFVFLSIALLRAANLPARFVEGEAGNQQHAWVEVWIAGRWVTMDPTWGSGVLNGQGGFTKKYDEFYFDPVPELIANTHTRKGVIY</sequence>
<accession>A0A364K1C9</accession>
<gene>
    <name evidence="2" type="ORF">DL897_16175</name>
</gene>
<comment type="caution">
    <text evidence="2">The sequence shown here is derived from an EMBL/GenBank/DDBJ whole genome shotgun (WGS) entry which is preliminary data.</text>
</comment>
<reference evidence="2 3" key="1">
    <citation type="submission" date="2018-06" db="EMBL/GenBank/DDBJ databases">
        <title>Thermoflavimicrobium daqus sp. nov., a thermophilic microbe isolated from Moutai-flavour Daqu.</title>
        <authorList>
            <person name="Wang X."/>
            <person name="Zhou H."/>
        </authorList>
    </citation>
    <scope>NUCLEOTIDE SEQUENCE [LARGE SCALE GENOMIC DNA]</scope>
    <source>
        <strain evidence="2 3">FBKL4.011</strain>
    </source>
</reference>
<proteinExistence type="predicted"/>
<dbReference type="InterPro" id="IPR038765">
    <property type="entry name" value="Papain-like_cys_pep_sf"/>
</dbReference>
<dbReference type="InterPro" id="IPR002931">
    <property type="entry name" value="Transglutaminase-like"/>
</dbReference>
<reference evidence="2 3" key="2">
    <citation type="submission" date="2018-06" db="EMBL/GenBank/DDBJ databases">
        <authorList>
            <person name="Zhirakovskaya E."/>
        </authorList>
    </citation>
    <scope>NUCLEOTIDE SEQUENCE [LARGE SCALE GENOMIC DNA]</scope>
    <source>
        <strain evidence="2 3">FBKL4.011</strain>
    </source>
</reference>
<evidence type="ECO:0000259" key="1">
    <source>
        <dbReference type="SMART" id="SM00460"/>
    </source>
</evidence>
<dbReference type="Pfam" id="PF01841">
    <property type="entry name" value="Transglut_core"/>
    <property type="match status" value="1"/>
</dbReference>
<dbReference type="SUPFAM" id="SSF54001">
    <property type="entry name" value="Cysteine proteinases"/>
    <property type="match status" value="1"/>
</dbReference>
<dbReference type="RefSeq" id="WP_113660164.1">
    <property type="nucleotide sequence ID" value="NZ_KZ845675.1"/>
</dbReference>
<keyword evidence="3" id="KW-1185">Reference proteome</keyword>
<dbReference type="PANTHER" id="PTHR46333:SF2">
    <property type="entry name" value="CYTOKINESIS PROTEIN 3"/>
    <property type="match status" value="1"/>
</dbReference>
<evidence type="ECO:0000313" key="2">
    <source>
        <dbReference type="EMBL" id="RAL21491.1"/>
    </source>
</evidence>
<dbReference type="PANTHER" id="PTHR46333">
    <property type="entry name" value="CYTOKINESIS PROTEIN 3"/>
    <property type="match status" value="1"/>
</dbReference>
<dbReference type="InterPro" id="IPR052557">
    <property type="entry name" value="CAP/Cytokinesis_protein"/>
</dbReference>
<dbReference type="AlphaFoldDB" id="A0A364K1C9"/>
<dbReference type="OrthoDB" id="9787782at2"/>
<dbReference type="SMART" id="SM00460">
    <property type="entry name" value="TGc"/>
    <property type="match status" value="1"/>
</dbReference>